<feature type="region of interest" description="Disordered" evidence="1">
    <location>
        <begin position="31"/>
        <end position="80"/>
    </location>
</feature>
<dbReference type="AlphaFoldDB" id="A0A0L0VPN9"/>
<reference evidence="3" key="1">
    <citation type="submission" date="2014-03" db="EMBL/GenBank/DDBJ databases">
        <title>The Genome Sequence of Puccinia striiformis f. sp. tritici PST-78.</title>
        <authorList>
            <consortium name="The Broad Institute Genome Sequencing Platform"/>
            <person name="Cuomo C."/>
            <person name="Hulbert S."/>
            <person name="Chen X."/>
            <person name="Walker B."/>
            <person name="Young S.K."/>
            <person name="Zeng Q."/>
            <person name="Gargeya S."/>
            <person name="Fitzgerald M."/>
            <person name="Haas B."/>
            <person name="Abouelleil A."/>
            <person name="Alvarado L."/>
            <person name="Arachchi H.M."/>
            <person name="Berlin A.M."/>
            <person name="Chapman S.B."/>
            <person name="Goldberg J."/>
            <person name="Griggs A."/>
            <person name="Gujja S."/>
            <person name="Hansen M."/>
            <person name="Howarth C."/>
            <person name="Imamovic A."/>
            <person name="Larimer J."/>
            <person name="McCowan C."/>
            <person name="Montmayeur A."/>
            <person name="Murphy C."/>
            <person name="Neiman D."/>
            <person name="Pearson M."/>
            <person name="Priest M."/>
            <person name="Roberts A."/>
            <person name="Saif S."/>
            <person name="Shea T."/>
            <person name="Sisk P."/>
            <person name="Sykes S."/>
            <person name="Wortman J."/>
            <person name="Nusbaum C."/>
            <person name="Birren B."/>
        </authorList>
    </citation>
    <scope>NUCLEOTIDE SEQUENCE [LARGE SCALE GENOMIC DNA]</scope>
    <source>
        <strain evidence="3">race PST-78</strain>
    </source>
</reference>
<dbReference type="EMBL" id="AJIL01000031">
    <property type="protein sequence ID" value="KNF01172.1"/>
    <property type="molecule type" value="Genomic_DNA"/>
</dbReference>
<accession>A0A0L0VPN9</accession>
<feature type="compositionally biased region" description="Basic and acidic residues" evidence="1">
    <location>
        <begin position="39"/>
        <end position="53"/>
    </location>
</feature>
<evidence type="ECO:0000313" key="2">
    <source>
        <dbReference type="EMBL" id="KNF01172.1"/>
    </source>
</evidence>
<protein>
    <submittedName>
        <fullName evidence="2">Uncharacterized protein</fullName>
    </submittedName>
</protein>
<evidence type="ECO:0000256" key="1">
    <source>
        <dbReference type="SAM" id="MobiDB-lite"/>
    </source>
</evidence>
<keyword evidence="3" id="KW-1185">Reference proteome</keyword>
<evidence type="ECO:0000313" key="3">
    <source>
        <dbReference type="Proteomes" id="UP000054564"/>
    </source>
</evidence>
<name>A0A0L0VPN9_9BASI</name>
<sequence>MGDFGHQGEWSCTLVEGHSFRAIEGYIDRSSLAPGTSRSENEGRFEKGKKRESVSAFNEDPASKRRANESETLGMGSGDHVLANDALESSNQLLGDMYFNKGISDLMYDDS</sequence>
<dbReference type="Proteomes" id="UP000054564">
    <property type="component" value="Unassembled WGS sequence"/>
</dbReference>
<proteinExistence type="predicted"/>
<comment type="caution">
    <text evidence="2">The sequence shown here is derived from an EMBL/GenBank/DDBJ whole genome shotgun (WGS) entry which is preliminary data.</text>
</comment>
<gene>
    <name evidence="2" type="ORF">PSTG_05526</name>
</gene>
<organism evidence="2 3">
    <name type="scientific">Puccinia striiformis f. sp. tritici PST-78</name>
    <dbReference type="NCBI Taxonomy" id="1165861"/>
    <lineage>
        <taxon>Eukaryota</taxon>
        <taxon>Fungi</taxon>
        <taxon>Dikarya</taxon>
        <taxon>Basidiomycota</taxon>
        <taxon>Pucciniomycotina</taxon>
        <taxon>Pucciniomycetes</taxon>
        <taxon>Pucciniales</taxon>
        <taxon>Pucciniaceae</taxon>
        <taxon>Puccinia</taxon>
    </lineage>
</organism>